<dbReference type="UniPathway" id="UPA00061">
    <property type="reaction ID" value="UER00516"/>
</dbReference>
<evidence type="ECO:0000256" key="9">
    <source>
        <dbReference type="ARBA" id="ARBA00047340"/>
    </source>
</evidence>
<dbReference type="InterPro" id="IPR023195">
    <property type="entry name" value="Nict_dMeBzImd_PRibTrfase_N"/>
</dbReference>
<dbReference type="Gene3D" id="1.10.1610.10">
    <property type="match status" value="1"/>
</dbReference>
<dbReference type="GO" id="GO:0009236">
    <property type="term" value="P:cobalamin biosynthetic process"/>
    <property type="evidence" value="ECO:0007669"/>
    <property type="project" value="UniProtKB-UniRule"/>
</dbReference>
<comment type="similarity">
    <text evidence="2 10">Belongs to the CobT family.</text>
</comment>
<keyword evidence="7 10" id="KW-0808">Transferase</keyword>
<evidence type="ECO:0000256" key="3">
    <source>
        <dbReference type="ARBA" id="ARBA00011991"/>
    </source>
</evidence>
<dbReference type="PANTHER" id="PTHR43463">
    <property type="entry name" value="NICOTINATE-NUCLEOTIDE--DIMETHYLBENZIMIDAZOLE PHOSPHORIBOSYLTRANSFERASE"/>
    <property type="match status" value="1"/>
</dbReference>
<evidence type="ECO:0000256" key="2">
    <source>
        <dbReference type="ARBA" id="ARBA00007110"/>
    </source>
</evidence>
<evidence type="ECO:0000256" key="6">
    <source>
        <dbReference type="ARBA" id="ARBA00022676"/>
    </source>
</evidence>
<evidence type="ECO:0000256" key="1">
    <source>
        <dbReference type="ARBA" id="ARBA00005049"/>
    </source>
</evidence>
<dbReference type="EC" id="2.4.2.21" evidence="3 10"/>
<dbReference type="SUPFAM" id="SSF52733">
    <property type="entry name" value="Nicotinate mononucleotide:5,6-dimethylbenzimidazole phosphoribosyltransferase (CobT)"/>
    <property type="match status" value="1"/>
</dbReference>
<dbReference type="CDD" id="cd02439">
    <property type="entry name" value="DMB-PRT_CobT"/>
    <property type="match status" value="1"/>
</dbReference>
<dbReference type="Gene3D" id="3.40.50.10210">
    <property type="match status" value="1"/>
</dbReference>
<organism evidence="11">
    <name type="scientific">Magnetococcus massalia (strain MO-1)</name>
    <dbReference type="NCBI Taxonomy" id="451514"/>
    <lineage>
        <taxon>Bacteria</taxon>
        <taxon>Pseudomonadati</taxon>
        <taxon>Pseudomonadota</taxon>
        <taxon>Magnetococcia</taxon>
        <taxon>Magnetococcales</taxon>
        <taxon>Magnetococcaceae</taxon>
        <taxon>Magnetococcus</taxon>
    </lineage>
</organism>
<comment type="function">
    <text evidence="10">Catalyzes the synthesis of alpha-ribazole-5'-phosphate from nicotinate mononucleotide (NAMN) and 5,6-dimethylbenzimidazole (DMB).</text>
</comment>
<accession>A0A1S7LMW4</accession>
<feature type="active site" description="Proton acceptor" evidence="10">
    <location>
        <position position="318"/>
    </location>
</feature>
<proteinExistence type="inferred from homology"/>
<protein>
    <recommendedName>
        <fullName evidence="4 10">Nicotinate-nucleotide--dimethylbenzimidazole phosphoribosyltransferase</fullName>
        <shortName evidence="10">NN:DBI PRT</shortName>
        <ecNumber evidence="3 10">2.4.2.21</ecNumber>
    </recommendedName>
    <alternativeName>
        <fullName evidence="8 10">N(1)-alpha-phosphoribosyltransferase</fullName>
    </alternativeName>
</protein>
<dbReference type="EMBL" id="LO017727">
    <property type="protein sequence ID" value="CRH08210.1"/>
    <property type="molecule type" value="Genomic_DNA"/>
</dbReference>
<dbReference type="Pfam" id="PF02277">
    <property type="entry name" value="DBI_PRT"/>
    <property type="match status" value="1"/>
</dbReference>
<dbReference type="FunFam" id="3.40.50.10210:FF:000001">
    <property type="entry name" value="Nicotinate-nucleotide--dimethylbenzimidazole phosphoribosyltransferase"/>
    <property type="match status" value="1"/>
</dbReference>
<evidence type="ECO:0000256" key="4">
    <source>
        <dbReference type="ARBA" id="ARBA00015486"/>
    </source>
</evidence>
<dbReference type="InterPro" id="IPR036087">
    <property type="entry name" value="Nict_dMeBzImd_PRibTrfase_sf"/>
</dbReference>
<dbReference type="AlphaFoldDB" id="A0A1S7LMW4"/>
<dbReference type="GO" id="GO:0008939">
    <property type="term" value="F:nicotinate-nucleotide-dimethylbenzimidazole phosphoribosyltransferase activity"/>
    <property type="evidence" value="ECO:0007669"/>
    <property type="project" value="UniProtKB-UniRule"/>
</dbReference>
<name>A0A1S7LMW4_MAGMO</name>
<dbReference type="PANTHER" id="PTHR43463:SF1">
    <property type="entry name" value="NICOTINATE-NUCLEOTIDE--DIMETHYLBENZIMIDAZOLE PHOSPHORIBOSYLTRANSFERASE"/>
    <property type="match status" value="1"/>
</dbReference>
<reference evidence="11" key="1">
    <citation type="submission" date="2015-04" db="EMBL/GenBank/DDBJ databases">
        <authorList>
            <person name="Syromyatnikov M.Y."/>
            <person name="Popov V.N."/>
        </authorList>
    </citation>
    <scope>NUCLEOTIDE SEQUENCE</scope>
    <source>
        <strain evidence="11">MO-1</strain>
    </source>
</reference>
<dbReference type="HAMAP" id="MF_00230">
    <property type="entry name" value="CobT"/>
    <property type="match status" value="1"/>
</dbReference>
<dbReference type="InterPro" id="IPR003200">
    <property type="entry name" value="Nict_dMeBzImd_PRibTrfase"/>
</dbReference>
<comment type="pathway">
    <text evidence="1 10">Nucleoside biosynthesis; alpha-ribazole biosynthesis; alpha-ribazole from 5,6-dimethylbenzimidazole: step 1/2.</text>
</comment>
<evidence type="ECO:0000256" key="10">
    <source>
        <dbReference type="HAMAP-Rule" id="MF_00230"/>
    </source>
</evidence>
<keyword evidence="5 10" id="KW-0169">Cobalamin biosynthesis</keyword>
<evidence type="ECO:0000256" key="7">
    <source>
        <dbReference type="ARBA" id="ARBA00022679"/>
    </source>
</evidence>
<dbReference type="NCBIfam" id="NF000996">
    <property type="entry name" value="PRK00105.1"/>
    <property type="match status" value="1"/>
</dbReference>
<keyword evidence="6 10" id="KW-0328">Glycosyltransferase</keyword>
<evidence type="ECO:0000256" key="8">
    <source>
        <dbReference type="ARBA" id="ARBA00030686"/>
    </source>
</evidence>
<gene>
    <name evidence="10" type="primary">cobT</name>
    <name evidence="11" type="ORF">MAGMO_4082</name>
</gene>
<comment type="catalytic activity">
    <reaction evidence="9 10">
        <text>5,6-dimethylbenzimidazole + nicotinate beta-D-ribonucleotide = alpha-ribazole 5'-phosphate + nicotinate + H(+)</text>
        <dbReference type="Rhea" id="RHEA:11196"/>
        <dbReference type="ChEBI" id="CHEBI:15378"/>
        <dbReference type="ChEBI" id="CHEBI:15890"/>
        <dbReference type="ChEBI" id="CHEBI:32544"/>
        <dbReference type="ChEBI" id="CHEBI:57502"/>
        <dbReference type="ChEBI" id="CHEBI:57918"/>
        <dbReference type="EC" id="2.4.2.21"/>
    </reaction>
</comment>
<dbReference type="NCBIfam" id="TIGR03160">
    <property type="entry name" value="cobT_DBIPRT"/>
    <property type="match status" value="1"/>
</dbReference>
<dbReference type="InterPro" id="IPR017846">
    <property type="entry name" value="Nict_dMeBzImd_PRibTrfase_bact"/>
</dbReference>
<sequence length="350" mass="36498">MMIPTWIQQPIQDVDGPAQELARQRQGSLTKPPGSLGRLEEIAIHLAGLQGVEKPQLQQIVITIFAADHGVAAAGVSAFPQSVTVEMIRNFSRGGAAISVLARQLGAKLEVVDVGALEDPGDLPGVIRQRAGAGTVDFRQAPAMDEGQLEQALAAGYDAVERAAELETELFIAGEMGIGNTTAASALLAALAELAPIQVVGPGTGVDAEGMQRKRSAIEEALAHHKDHLSHPLEVLQRLGGFEIAAMAGAYLRAGQRGIPLLVDGFISSVAALVAVRLKPELHPWLLLSHSSAEPAYGLLAAQLNQTPLLDFGMRLGEGSGAAVTVPLLQLACRLHSEMATFAEAGISGG</sequence>
<evidence type="ECO:0000313" key="11">
    <source>
        <dbReference type="EMBL" id="CRH08210.1"/>
    </source>
</evidence>
<evidence type="ECO:0000256" key="5">
    <source>
        <dbReference type="ARBA" id="ARBA00022573"/>
    </source>
</evidence>